<proteinExistence type="predicted"/>
<evidence type="ECO:0000313" key="4">
    <source>
        <dbReference type="Proteomes" id="UP001153076"/>
    </source>
</evidence>
<protein>
    <recommendedName>
        <fullName evidence="2">DUF4283 domain-containing protein</fullName>
    </recommendedName>
</protein>
<evidence type="ECO:0000259" key="2">
    <source>
        <dbReference type="Pfam" id="PF14111"/>
    </source>
</evidence>
<organism evidence="3 4">
    <name type="scientific">Carnegiea gigantea</name>
    <dbReference type="NCBI Taxonomy" id="171969"/>
    <lineage>
        <taxon>Eukaryota</taxon>
        <taxon>Viridiplantae</taxon>
        <taxon>Streptophyta</taxon>
        <taxon>Embryophyta</taxon>
        <taxon>Tracheophyta</taxon>
        <taxon>Spermatophyta</taxon>
        <taxon>Magnoliopsida</taxon>
        <taxon>eudicotyledons</taxon>
        <taxon>Gunneridae</taxon>
        <taxon>Pentapetalae</taxon>
        <taxon>Caryophyllales</taxon>
        <taxon>Cactineae</taxon>
        <taxon>Cactaceae</taxon>
        <taxon>Cactoideae</taxon>
        <taxon>Echinocereeae</taxon>
        <taxon>Carnegiea</taxon>
    </lineage>
</organism>
<dbReference type="InterPro" id="IPR025558">
    <property type="entry name" value="DUF4283"/>
</dbReference>
<keyword evidence="4" id="KW-1185">Reference proteome</keyword>
<dbReference type="PANTHER" id="PTHR33233:SF17">
    <property type="entry name" value="DUF4283 DOMAIN-CONTAINING PROTEIN"/>
    <property type="match status" value="1"/>
</dbReference>
<gene>
    <name evidence="3" type="ORF">Cgig2_022924</name>
</gene>
<feature type="domain" description="DUF4283" evidence="2">
    <location>
        <begin position="91"/>
        <end position="169"/>
    </location>
</feature>
<dbReference type="Proteomes" id="UP001153076">
    <property type="component" value="Unassembled WGS sequence"/>
</dbReference>
<dbReference type="Pfam" id="PF14111">
    <property type="entry name" value="DUF4283"/>
    <property type="match status" value="1"/>
</dbReference>
<evidence type="ECO:0000256" key="1">
    <source>
        <dbReference type="SAM" id="MobiDB-lite"/>
    </source>
</evidence>
<evidence type="ECO:0000313" key="3">
    <source>
        <dbReference type="EMBL" id="KAJ8435323.1"/>
    </source>
</evidence>
<accession>A0A9Q1K212</accession>
<feature type="region of interest" description="Disordered" evidence="1">
    <location>
        <begin position="1"/>
        <end position="55"/>
    </location>
</feature>
<feature type="compositionally biased region" description="Basic and acidic residues" evidence="1">
    <location>
        <begin position="13"/>
        <end position="22"/>
    </location>
</feature>
<reference evidence="3" key="1">
    <citation type="submission" date="2022-04" db="EMBL/GenBank/DDBJ databases">
        <title>Carnegiea gigantea Genome sequencing and assembly v2.</title>
        <authorList>
            <person name="Copetti D."/>
            <person name="Sanderson M.J."/>
            <person name="Burquez A."/>
            <person name="Wojciechowski M.F."/>
        </authorList>
    </citation>
    <scope>NUCLEOTIDE SEQUENCE</scope>
    <source>
        <strain evidence="3">SGP5-SGP5p</strain>
        <tissue evidence="3">Aerial part</tissue>
    </source>
</reference>
<comment type="caution">
    <text evidence="3">The sequence shown here is derived from an EMBL/GenBank/DDBJ whole genome shotgun (WGS) entry which is preliminary data.</text>
</comment>
<sequence length="173" mass="19929">MVPNRPLQFAGEGGHRGQRLDPRSNYWGELRDGAEGKPSAVNDSTSGCSPHTELSLGMPEHKLEFIKPWIEETLNYMKICTEDIDPEVKYWESTVACDVLGAFPPFSVLTSFVKCIRHDLLIDKIVVLRKGVVLVRFDYVEMHDKVLLQGCYQFDKKPFIVRPWNKDFQKRED</sequence>
<dbReference type="EMBL" id="JAKOGI010000421">
    <property type="protein sequence ID" value="KAJ8435323.1"/>
    <property type="molecule type" value="Genomic_DNA"/>
</dbReference>
<dbReference type="PANTHER" id="PTHR33233">
    <property type="entry name" value="ENDONUCLEASE/EXONUCLEASE/PHOSPHATASE"/>
    <property type="match status" value="1"/>
</dbReference>
<dbReference type="AlphaFoldDB" id="A0A9Q1K212"/>
<name>A0A9Q1K212_9CARY</name>